<evidence type="ECO:0000313" key="6">
    <source>
        <dbReference type="Proteomes" id="UP000297741"/>
    </source>
</evidence>
<dbReference type="PROSITE" id="PS50043">
    <property type="entry name" value="HTH_LUXR_2"/>
    <property type="match status" value="1"/>
</dbReference>
<proteinExistence type="predicted"/>
<organism evidence="5 6">
    <name type="scientific">Pseudotabrizicola sediminis</name>
    <dbReference type="NCBI Taxonomy" id="2486418"/>
    <lineage>
        <taxon>Bacteria</taxon>
        <taxon>Pseudomonadati</taxon>
        <taxon>Pseudomonadota</taxon>
        <taxon>Alphaproteobacteria</taxon>
        <taxon>Rhodobacterales</taxon>
        <taxon>Paracoccaceae</taxon>
        <taxon>Pseudotabrizicola</taxon>
    </lineage>
</organism>
<dbReference type="Proteomes" id="UP000297741">
    <property type="component" value="Unassembled WGS sequence"/>
</dbReference>
<dbReference type="InterPro" id="IPR036388">
    <property type="entry name" value="WH-like_DNA-bd_sf"/>
</dbReference>
<dbReference type="PRINTS" id="PR00038">
    <property type="entry name" value="HTHLUXR"/>
</dbReference>
<dbReference type="InterPro" id="IPR000792">
    <property type="entry name" value="Tscrpt_reg_LuxR_C"/>
</dbReference>
<feature type="domain" description="HTH luxR-type" evidence="4">
    <location>
        <begin position="209"/>
        <end position="274"/>
    </location>
</feature>
<evidence type="ECO:0000313" key="5">
    <source>
        <dbReference type="EMBL" id="TGD45332.1"/>
    </source>
</evidence>
<evidence type="ECO:0000256" key="2">
    <source>
        <dbReference type="ARBA" id="ARBA00023125"/>
    </source>
</evidence>
<dbReference type="EMBL" id="RPEM01000001">
    <property type="protein sequence ID" value="TGD45332.1"/>
    <property type="molecule type" value="Genomic_DNA"/>
</dbReference>
<dbReference type="Pfam" id="PF00196">
    <property type="entry name" value="GerE"/>
    <property type="match status" value="1"/>
</dbReference>
<gene>
    <name evidence="5" type="ORF">EEB11_01915</name>
</gene>
<accession>A0ABY2KVM5</accession>
<dbReference type="PROSITE" id="PS00622">
    <property type="entry name" value="HTH_LUXR_1"/>
    <property type="match status" value="1"/>
</dbReference>
<comment type="caution">
    <text evidence="5">The sequence shown here is derived from an EMBL/GenBank/DDBJ whole genome shotgun (WGS) entry which is preliminary data.</text>
</comment>
<dbReference type="InterPro" id="IPR016032">
    <property type="entry name" value="Sig_transdc_resp-reg_C-effctor"/>
</dbReference>
<sequence>MQRAYFEELCGSPVAPSFLESKVIEAIADWCDALHGDLSLKDAFGALANGLGASAGMLVRTHLSDLRPIRIAVWDQLDTRSCLPLRVSYADGYFGRHLARPRPASVWLASAHDSEGDADPALETWQARRGMVDFAVLVLGSGPTTRDHIELHFGGRVSEAMQSSLSVILPTMSRTWASRQVGLVTRTVVNHRAAQDTGQVQPGQRALLGATNPARLSRAEFRVCLLLSRGLSAMGVANELAVSESTVRSHLRSIYAKTETSGLAELVVNLLRTKLEASAMSELRCA</sequence>
<dbReference type="PANTHER" id="PTHR44688">
    <property type="entry name" value="DNA-BINDING TRANSCRIPTIONAL ACTIVATOR DEVR_DOSR"/>
    <property type="match status" value="1"/>
</dbReference>
<keyword evidence="3" id="KW-0804">Transcription</keyword>
<keyword evidence="6" id="KW-1185">Reference proteome</keyword>
<dbReference type="RefSeq" id="WP_135428713.1">
    <property type="nucleotide sequence ID" value="NZ_RPEM01000001.1"/>
</dbReference>
<dbReference type="PANTHER" id="PTHR44688:SF16">
    <property type="entry name" value="DNA-BINDING TRANSCRIPTIONAL ACTIVATOR DEVR_DOSR"/>
    <property type="match status" value="1"/>
</dbReference>
<keyword evidence="1" id="KW-0805">Transcription regulation</keyword>
<evidence type="ECO:0000256" key="1">
    <source>
        <dbReference type="ARBA" id="ARBA00023015"/>
    </source>
</evidence>
<name>A0ABY2KVM5_9RHOB</name>
<dbReference type="Gene3D" id="1.10.10.10">
    <property type="entry name" value="Winged helix-like DNA-binding domain superfamily/Winged helix DNA-binding domain"/>
    <property type="match status" value="1"/>
</dbReference>
<evidence type="ECO:0000259" key="4">
    <source>
        <dbReference type="PROSITE" id="PS50043"/>
    </source>
</evidence>
<protein>
    <submittedName>
        <fullName evidence="5">LuxR family transcriptional regulator</fullName>
    </submittedName>
</protein>
<evidence type="ECO:0000256" key="3">
    <source>
        <dbReference type="ARBA" id="ARBA00023163"/>
    </source>
</evidence>
<dbReference type="SUPFAM" id="SSF46894">
    <property type="entry name" value="C-terminal effector domain of the bipartite response regulators"/>
    <property type="match status" value="1"/>
</dbReference>
<reference evidence="5 6" key="1">
    <citation type="submission" date="2018-11" db="EMBL/GenBank/DDBJ databases">
        <title>Tabrizicola sp. isolated from sediment of alpine lake.</title>
        <authorList>
            <person name="Liu Z."/>
        </authorList>
    </citation>
    <scope>NUCLEOTIDE SEQUENCE [LARGE SCALE GENOMIC DNA]</scope>
    <source>
        <strain evidence="5 6">DRYC-M-16</strain>
    </source>
</reference>
<keyword evidence="2" id="KW-0238">DNA-binding</keyword>
<dbReference type="SMART" id="SM00421">
    <property type="entry name" value="HTH_LUXR"/>
    <property type="match status" value="1"/>
</dbReference>